<dbReference type="InterPro" id="IPR008323">
    <property type="entry name" value="UCP033563"/>
</dbReference>
<dbReference type="Pfam" id="PF06245">
    <property type="entry name" value="DUF1015"/>
    <property type="match status" value="1"/>
</dbReference>
<reference evidence="1" key="1">
    <citation type="submission" date="2021-01" db="EMBL/GenBank/DDBJ databases">
        <authorList>
            <person name="Corre E."/>
            <person name="Pelletier E."/>
            <person name="Niang G."/>
            <person name="Scheremetjew M."/>
            <person name="Finn R."/>
            <person name="Kale V."/>
            <person name="Holt S."/>
            <person name="Cochrane G."/>
            <person name="Meng A."/>
            <person name="Brown T."/>
            <person name="Cohen L."/>
        </authorList>
    </citation>
    <scope>NUCLEOTIDE SEQUENCE</scope>
    <source>
        <strain evidence="1">Fehren 1</strain>
    </source>
</reference>
<sequence length="258" mass="29127">MAHIVQTTQPYGDVTCEDEVRHVLWKCSVEDSAFFVEMFEQIPALYVADGHHRTAAAYNVGKLRLQAALEAGQPVTGEEPFNFFMTLFYPADNLLVLDYNRVIKSLNDLSASEFLAALEENFTVSPLADGETSKVERRHTYSLYLDNKWYKMAIKEDKIDHSTPVTHLDSQIITSMVLSGILGIEDIKRDPRVDFVGGIRGHEELVRRCQTDCKAAIALHPCSVDELLEVADAELIMPPKSTWFEPKPRSGFVVRCFD</sequence>
<accession>A0A7S3HXX0</accession>
<dbReference type="PANTHER" id="PTHR36454:SF1">
    <property type="entry name" value="DUF1015 DOMAIN-CONTAINING PROTEIN"/>
    <property type="match status" value="1"/>
</dbReference>
<organism evidence="1">
    <name type="scientific">Favella ehrenbergii</name>
    <dbReference type="NCBI Taxonomy" id="182087"/>
    <lineage>
        <taxon>Eukaryota</taxon>
        <taxon>Sar</taxon>
        <taxon>Alveolata</taxon>
        <taxon>Ciliophora</taxon>
        <taxon>Intramacronucleata</taxon>
        <taxon>Spirotrichea</taxon>
        <taxon>Choreotrichia</taxon>
        <taxon>Tintinnida</taxon>
        <taxon>Xystonellidae</taxon>
        <taxon>Favella</taxon>
    </lineage>
</organism>
<gene>
    <name evidence="1" type="ORF">FEHR0123_LOCUS2618</name>
</gene>
<protein>
    <recommendedName>
        <fullName evidence="2">DUF1015 domain-containing protein</fullName>
    </recommendedName>
</protein>
<dbReference type="AlphaFoldDB" id="A0A7S3HXX0"/>
<evidence type="ECO:0008006" key="2">
    <source>
        <dbReference type="Google" id="ProtNLM"/>
    </source>
</evidence>
<dbReference type="PANTHER" id="PTHR36454">
    <property type="entry name" value="LMO2823 PROTEIN"/>
    <property type="match status" value="1"/>
</dbReference>
<dbReference type="EMBL" id="HBIE01008214">
    <property type="protein sequence ID" value="CAE0307711.1"/>
    <property type="molecule type" value="Transcribed_RNA"/>
</dbReference>
<proteinExistence type="predicted"/>
<name>A0A7S3HXX0_9SPIT</name>
<evidence type="ECO:0000313" key="1">
    <source>
        <dbReference type="EMBL" id="CAE0307711.1"/>
    </source>
</evidence>